<dbReference type="AlphaFoldDB" id="W2QDS5"/>
<reference evidence="1 2" key="2">
    <citation type="submission" date="2013-11" db="EMBL/GenBank/DDBJ databases">
        <title>The Genome Sequence of Phytophthora parasitica INRA-310.</title>
        <authorList>
            <consortium name="The Broad Institute Genomics Platform"/>
            <person name="Russ C."/>
            <person name="Tyler B."/>
            <person name="Panabieres F."/>
            <person name="Shan W."/>
            <person name="Tripathy S."/>
            <person name="Grunwald N."/>
            <person name="Machado M."/>
            <person name="Johnson C.S."/>
            <person name="Arredondo F."/>
            <person name="Hong C."/>
            <person name="Coffey M."/>
            <person name="Young S.K."/>
            <person name="Zeng Q."/>
            <person name="Gargeya S."/>
            <person name="Fitzgerald M."/>
            <person name="Abouelleil A."/>
            <person name="Alvarado L."/>
            <person name="Chapman S.B."/>
            <person name="Gainer-Dewar J."/>
            <person name="Goldberg J."/>
            <person name="Griggs A."/>
            <person name="Gujja S."/>
            <person name="Hansen M."/>
            <person name="Howarth C."/>
            <person name="Imamovic A."/>
            <person name="Ireland A."/>
            <person name="Larimer J."/>
            <person name="McCowan C."/>
            <person name="Murphy C."/>
            <person name="Pearson M."/>
            <person name="Poon T.W."/>
            <person name="Priest M."/>
            <person name="Roberts A."/>
            <person name="Saif S."/>
            <person name="Shea T."/>
            <person name="Sykes S."/>
            <person name="Wortman J."/>
            <person name="Nusbaum C."/>
            <person name="Birren B."/>
        </authorList>
    </citation>
    <scope>NUCLEOTIDE SEQUENCE [LARGE SCALE GENOMIC DNA]</scope>
    <source>
        <strain evidence="1 2">INRA-310</strain>
    </source>
</reference>
<dbReference type="Proteomes" id="UP000018817">
    <property type="component" value="Unassembled WGS sequence"/>
</dbReference>
<gene>
    <name evidence="1" type="ORF">PPTG_22635</name>
</gene>
<evidence type="ECO:0000313" key="1">
    <source>
        <dbReference type="EMBL" id="ETN11031.1"/>
    </source>
</evidence>
<evidence type="ECO:0000313" key="2">
    <source>
        <dbReference type="Proteomes" id="UP000018817"/>
    </source>
</evidence>
<protein>
    <submittedName>
        <fullName evidence="1">Uncharacterized protein</fullName>
    </submittedName>
</protein>
<accession>W2QDS5</accession>
<dbReference type="RefSeq" id="XP_008903739.1">
    <property type="nucleotide sequence ID" value="XM_008905491.1"/>
</dbReference>
<reference evidence="2" key="1">
    <citation type="submission" date="2011-12" db="EMBL/GenBank/DDBJ databases">
        <authorList>
            <consortium name="The Broad Institute Genome Sequencing Platform"/>
            <person name="Russ C."/>
            <person name="Tyler B."/>
            <person name="Panabieres F."/>
            <person name="Shan W."/>
            <person name="Tripathy S."/>
            <person name="Grunwald N."/>
            <person name="Machado M."/>
            <person name="Young S.K."/>
            <person name="Zeng Q."/>
            <person name="Gargeya S."/>
            <person name="Fitzgerald M."/>
            <person name="Haas B."/>
            <person name="Abouelleil A."/>
            <person name="Alvarado L."/>
            <person name="Arachchi H.M."/>
            <person name="Berlin A."/>
            <person name="Chapman S.B."/>
            <person name="Gearin G."/>
            <person name="Goldberg J."/>
            <person name="Griggs A."/>
            <person name="Gujja S."/>
            <person name="Hansen M."/>
            <person name="Heiman D."/>
            <person name="Howarth C."/>
            <person name="Larimer J."/>
            <person name="Lui A."/>
            <person name="MacDonald P.J.P."/>
            <person name="McCowen C."/>
            <person name="Montmayeur A."/>
            <person name="Murphy C."/>
            <person name="Neiman D."/>
            <person name="Pearson M."/>
            <person name="Priest M."/>
            <person name="Roberts A."/>
            <person name="Saif S."/>
            <person name="Shea T."/>
            <person name="Sisk P."/>
            <person name="Stolte C."/>
            <person name="Sykes S."/>
            <person name="Wortman J."/>
            <person name="Nusbaum C."/>
            <person name="Birren B."/>
        </authorList>
    </citation>
    <scope>NUCLEOTIDE SEQUENCE [LARGE SCALE GENOMIC DNA]</scope>
    <source>
        <strain evidence="2">INRA-310</strain>
    </source>
</reference>
<proteinExistence type="predicted"/>
<dbReference type="EMBL" id="KI669580">
    <property type="protein sequence ID" value="ETN11031.1"/>
    <property type="molecule type" value="Genomic_DNA"/>
</dbReference>
<organism evidence="1 2">
    <name type="scientific">Phytophthora nicotianae (strain INRA-310)</name>
    <name type="common">Phytophthora parasitica</name>
    <dbReference type="NCBI Taxonomy" id="761204"/>
    <lineage>
        <taxon>Eukaryota</taxon>
        <taxon>Sar</taxon>
        <taxon>Stramenopiles</taxon>
        <taxon>Oomycota</taxon>
        <taxon>Peronosporomycetes</taxon>
        <taxon>Peronosporales</taxon>
        <taxon>Peronosporaceae</taxon>
        <taxon>Phytophthora</taxon>
    </lineage>
</organism>
<sequence>MELSTSNKLRQRAGTVETVPVSSALVPLKSFASVVFEGAGARAVRAWSKTGAADRRVAVPALPCCKMSIIDGIIASRQDTHDPRCLKGRAIVASSSTWRSDTLPSSGKKATIGADSLGWYCHLVPAARILPVPLLQSCRRV</sequence>
<name>W2QDS5_PHYN3</name>
<dbReference type="GeneID" id="20191234"/>
<dbReference type="VEuPathDB" id="FungiDB:PPTG_22635"/>